<keyword evidence="3" id="KW-1185">Reference proteome</keyword>
<dbReference type="RefSeq" id="WP_249997141.1">
    <property type="nucleotide sequence ID" value="NZ_CP116221.1"/>
</dbReference>
<dbReference type="EMBL" id="CP116221">
    <property type="protein sequence ID" value="WCO00372.1"/>
    <property type="molecule type" value="Genomic_DNA"/>
</dbReference>
<feature type="chain" id="PRO_5046959104" evidence="1">
    <location>
        <begin position="26"/>
        <end position="68"/>
    </location>
</feature>
<proteinExistence type="predicted"/>
<dbReference type="Proteomes" id="UP001202717">
    <property type="component" value="Chromosome"/>
</dbReference>
<name>A0ABY7RTE6_9FLAO</name>
<reference evidence="2 3" key="1">
    <citation type="submission" date="2023-01" db="EMBL/GenBank/DDBJ databases">
        <title>Psychroserpens ponticola sp. nov., isolated from seawater.</title>
        <authorList>
            <person name="Kristyanto S."/>
            <person name="Jung J."/>
            <person name="Kim J.M."/>
            <person name="Jeon C.O."/>
        </authorList>
    </citation>
    <scope>NUCLEOTIDE SEQUENCE [LARGE SCALE GENOMIC DNA]</scope>
    <source>
        <strain evidence="2 3">MSW6</strain>
    </source>
</reference>
<evidence type="ECO:0000313" key="3">
    <source>
        <dbReference type="Proteomes" id="UP001202717"/>
    </source>
</evidence>
<sequence length="68" mass="7892">MKTRRNTNMIFSILMAFLFVFQSMQNINQHTYSTGISNFHQYPPNGITCFFADPPIHMSCNCGKTFHL</sequence>
<evidence type="ECO:0000313" key="2">
    <source>
        <dbReference type="EMBL" id="WCO00372.1"/>
    </source>
</evidence>
<gene>
    <name evidence="2" type="ORF">MUN68_009835</name>
</gene>
<evidence type="ECO:0000256" key="1">
    <source>
        <dbReference type="SAM" id="SignalP"/>
    </source>
</evidence>
<accession>A0ABY7RTE6</accession>
<feature type="signal peptide" evidence="1">
    <location>
        <begin position="1"/>
        <end position="25"/>
    </location>
</feature>
<keyword evidence="1" id="KW-0732">Signal</keyword>
<protein>
    <submittedName>
        <fullName evidence="2">Uncharacterized protein</fullName>
    </submittedName>
</protein>
<organism evidence="2 3">
    <name type="scientific">Psychroserpens ponticola</name>
    <dbReference type="NCBI Taxonomy" id="2932268"/>
    <lineage>
        <taxon>Bacteria</taxon>
        <taxon>Pseudomonadati</taxon>
        <taxon>Bacteroidota</taxon>
        <taxon>Flavobacteriia</taxon>
        <taxon>Flavobacteriales</taxon>
        <taxon>Flavobacteriaceae</taxon>
        <taxon>Psychroserpens</taxon>
    </lineage>
</organism>